<evidence type="ECO:0000313" key="2">
    <source>
        <dbReference type="Proteomes" id="UP001595814"/>
    </source>
</evidence>
<evidence type="ECO:0000313" key="1">
    <source>
        <dbReference type="EMBL" id="MFC4095856.1"/>
    </source>
</evidence>
<dbReference type="Proteomes" id="UP001595814">
    <property type="component" value="Unassembled WGS sequence"/>
</dbReference>
<dbReference type="EMBL" id="JBHSAW010000004">
    <property type="protein sequence ID" value="MFC4095856.1"/>
    <property type="molecule type" value="Genomic_DNA"/>
</dbReference>
<accession>A0ABV8JQG2</accession>
<dbReference type="PROSITE" id="PS51257">
    <property type="entry name" value="PROKAR_LIPOPROTEIN"/>
    <property type="match status" value="1"/>
</dbReference>
<proteinExistence type="predicted"/>
<keyword evidence="2" id="KW-1185">Reference proteome</keyword>
<dbReference type="RefSeq" id="WP_192460501.1">
    <property type="nucleotide sequence ID" value="NZ_JACYFJ010000001.1"/>
</dbReference>
<organism evidence="1 2">
    <name type="scientific">Euzebyella saccharophila</name>
    <dbReference type="NCBI Taxonomy" id="679664"/>
    <lineage>
        <taxon>Bacteria</taxon>
        <taxon>Pseudomonadati</taxon>
        <taxon>Bacteroidota</taxon>
        <taxon>Flavobacteriia</taxon>
        <taxon>Flavobacteriales</taxon>
        <taxon>Flavobacteriaceae</taxon>
        <taxon>Euzebyella</taxon>
    </lineage>
</organism>
<reference evidence="2" key="1">
    <citation type="journal article" date="2019" name="Int. J. Syst. Evol. Microbiol.">
        <title>The Global Catalogue of Microorganisms (GCM) 10K type strain sequencing project: providing services to taxonomists for standard genome sequencing and annotation.</title>
        <authorList>
            <consortium name="The Broad Institute Genomics Platform"/>
            <consortium name="The Broad Institute Genome Sequencing Center for Infectious Disease"/>
            <person name="Wu L."/>
            <person name="Ma J."/>
        </authorList>
    </citation>
    <scope>NUCLEOTIDE SEQUENCE [LARGE SCALE GENOMIC DNA]</scope>
    <source>
        <strain evidence="2">CECT 7477</strain>
    </source>
</reference>
<comment type="caution">
    <text evidence="1">The sequence shown here is derived from an EMBL/GenBank/DDBJ whole genome shotgun (WGS) entry which is preliminary data.</text>
</comment>
<protein>
    <submittedName>
        <fullName evidence="1">Uncharacterized protein</fullName>
    </submittedName>
</protein>
<gene>
    <name evidence="1" type="ORF">ACFOUT_08220</name>
</gene>
<name>A0ABV8JQG2_9FLAO</name>
<sequence>MKINIYFFLITLMVVSCSSSKKLEGIAPFDLGEPFAQEWKTADESQEGYELIIPITSLELKEAELKNLYFQGKMAPVEITLTELGNVVIAEFGEKSAKTGPLNPSEPFPFELLDTQAVISYVSNEKVKYYKVNGVGQKLPITYSNLEAKNNR</sequence>